<feature type="transmembrane region" description="Helical" evidence="7">
    <location>
        <begin position="148"/>
        <end position="167"/>
    </location>
</feature>
<keyword evidence="4 7" id="KW-0812">Transmembrane</keyword>
<evidence type="ECO:0000256" key="5">
    <source>
        <dbReference type="ARBA" id="ARBA00022989"/>
    </source>
</evidence>
<feature type="transmembrane region" description="Helical" evidence="7">
    <location>
        <begin position="124"/>
        <end position="142"/>
    </location>
</feature>
<feature type="transmembrane region" description="Helical" evidence="7">
    <location>
        <begin position="202"/>
        <end position="227"/>
    </location>
</feature>
<name>A0ABN2IWA7_9ACTN</name>
<feature type="domain" description="ABC transmembrane type-1" evidence="8">
    <location>
        <begin position="89"/>
        <end position="274"/>
    </location>
</feature>
<dbReference type="CDD" id="cd06261">
    <property type="entry name" value="TM_PBP2"/>
    <property type="match status" value="1"/>
</dbReference>
<evidence type="ECO:0000256" key="4">
    <source>
        <dbReference type="ARBA" id="ARBA00022692"/>
    </source>
</evidence>
<dbReference type="EMBL" id="BAAANF010000023">
    <property type="protein sequence ID" value="GAA1713065.1"/>
    <property type="molecule type" value="Genomic_DNA"/>
</dbReference>
<organism evidence="9 10">
    <name type="scientific">Kribbella yunnanensis</name>
    <dbReference type="NCBI Taxonomy" id="190194"/>
    <lineage>
        <taxon>Bacteria</taxon>
        <taxon>Bacillati</taxon>
        <taxon>Actinomycetota</taxon>
        <taxon>Actinomycetes</taxon>
        <taxon>Propionibacteriales</taxon>
        <taxon>Kribbellaceae</taxon>
        <taxon>Kribbella</taxon>
    </lineage>
</organism>
<evidence type="ECO:0000256" key="1">
    <source>
        <dbReference type="ARBA" id="ARBA00004651"/>
    </source>
</evidence>
<evidence type="ECO:0000256" key="7">
    <source>
        <dbReference type="RuleBase" id="RU363032"/>
    </source>
</evidence>
<dbReference type="SUPFAM" id="SSF161098">
    <property type="entry name" value="MetI-like"/>
    <property type="match status" value="1"/>
</dbReference>
<keyword evidence="2 7" id="KW-0813">Transport</keyword>
<dbReference type="RefSeq" id="WP_344162471.1">
    <property type="nucleotide sequence ID" value="NZ_BAAANF010000023.1"/>
</dbReference>
<evidence type="ECO:0000259" key="8">
    <source>
        <dbReference type="PROSITE" id="PS50928"/>
    </source>
</evidence>
<evidence type="ECO:0000256" key="6">
    <source>
        <dbReference type="ARBA" id="ARBA00023136"/>
    </source>
</evidence>
<reference evidence="9 10" key="1">
    <citation type="journal article" date="2019" name="Int. J. Syst. Evol. Microbiol.">
        <title>The Global Catalogue of Microorganisms (GCM) 10K type strain sequencing project: providing services to taxonomists for standard genome sequencing and annotation.</title>
        <authorList>
            <consortium name="The Broad Institute Genomics Platform"/>
            <consortium name="The Broad Institute Genome Sequencing Center for Infectious Disease"/>
            <person name="Wu L."/>
            <person name="Ma J."/>
        </authorList>
    </citation>
    <scope>NUCLEOTIDE SEQUENCE [LARGE SCALE GENOMIC DNA]</scope>
    <source>
        <strain evidence="9 10">JCM 14307</strain>
    </source>
</reference>
<dbReference type="PANTHER" id="PTHR43386:SF25">
    <property type="entry name" value="PEPTIDE ABC TRANSPORTER PERMEASE PROTEIN"/>
    <property type="match status" value="1"/>
</dbReference>
<feature type="transmembrane region" description="Helical" evidence="7">
    <location>
        <begin position="254"/>
        <end position="277"/>
    </location>
</feature>
<comment type="caution">
    <text evidence="9">The sequence shown here is derived from an EMBL/GenBank/DDBJ whole genome shotgun (WGS) entry which is preliminary data.</text>
</comment>
<dbReference type="Pfam" id="PF00528">
    <property type="entry name" value="BPD_transp_1"/>
    <property type="match status" value="1"/>
</dbReference>
<gene>
    <name evidence="9" type="ORF">GCM10009745_71660</name>
</gene>
<comment type="similarity">
    <text evidence="7">Belongs to the binding-protein-dependent transport system permease family.</text>
</comment>
<dbReference type="PANTHER" id="PTHR43386">
    <property type="entry name" value="OLIGOPEPTIDE TRANSPORT SYSTEM PERMEASE PROTEIN APPC"/>
    <property type="match status" value="1"/>
</dbReference>
<dbReference type="PROSITE" id="PS50928">
    <property type="entry name" value="ABC_TM1"/>
    <property type="match status" value="1"/>
</dbReference>
<evidence type="ECO:0000256" key="2">
    <source>
        <dbReference type="ARBA" id="ARBA00022448"/>
    </source>
</evidence>
<protein>
    <submittedName>
        <fullName evidence="9">ABC transporter permease</fullName>
    </submittedName>
</protein>
<proteinExistence type="inferred from homology"/>
<keyword evidence="5 7" id="KW-1133">Transmembrane helix</keyword>
<feature type="transmembrane region" description="Helical" evidence="7">
    <location>
        <begin position="21"/>
        <end position="46"/>
    </location>
</feature>
<sequence>MSTGIQVDQAAVGATPYRRRLSIVVPLAFLCVAALLVMATLGSLLAPQDPTAQDLLSAAAAPGAGHLLGTDSLGRDILSRVLVGARPALIGPLAVAAGAVILAVLLGLLAGFNGGWIETLIVRIGDLMYALPGLLVLIVVAGLFGGGYWVAVVLMIILVSPAGMRLVRSAVLTQRNLPYIEAAQTLGVNKTRLMLRHILPNVVPTVVAMFLLDFVGGLVALSTLSFLGVGSPPGSADWGLMLAENRPLLDQNPWAAIAPALLLIIAAFSVTILGDWLHARLEKGRSARD</sequence>
<dbReference type="Gene3D" id="1.10.3720.10">
    <property type="entry name" value="MetI-like"/>
    <property type="match status" value="1"/>
</dbReference>
<accession>A0ABN2IWA7</accession>
<dbReference type="InterPro" id="IPR050366">
    <property type="entry name" value="BP-dependent_transpt_permease"/>
</dbReference>
<evidence type="ECO:0000313" key="10">
    <source>
        <dbReference type="Proteomes" id="UP001500280"/>
    </source>
</evidence>
<dbReference type="InterPro" id="IPR035906">
    <property type="entry name" value="MetI-like_sf"/>
</dbReference>
<comment type="subcellular location">
    <subcellularLocation>
        <location evidence="1 7">Cell membrane</location>
        <topology evidence="1 7">Multi-pass membrane protein</topology>
    </subcellularLocation>
</comment>
<feature type="transmembrane region" description="Helical" evidence="7">
    <location>
        <begin position="89"/>
        <end position="112"/>
    </location>
</feature>
<keyword evidence="6 7" id="KW-0472">Membrane</keyword>
<keyword evidence="3" id="KW-1003">Cell membrane</keyword>
<evidence type="ECO:0000256" key="3">
    <source>
        <dbReference type="ARBA" id="ARBA00022475"/>
    </source>
</evidence>
<dbReference type="Proteomes" id="UP001500280">
    <property type="component" value="Unassembled WGS sequence"/>
</dbReference>
<evidence type="ECO:0000313" key="9">
    <source>
        <dbReference type="EMBL" id="GAA1713065.1"/>
    </source>
</evidence>
<dbReference type="InterPro" id="IPR000515">
    <property type="entry name" value="MetI-like"/>
</dbReference>
<keyword evidence="10" id="KW-1185">Reference proteome</keyword>